<sequence length="286" mass="33132">MMLAAKNPHPRDERIRFVEDTHTYYIDGSSTGYLSCTTFIHKAFGTFDADKIITRMMQSPKFAIGDYAGMTRKEIKAKWDKNRDEAAAAGTKMHLNLELFYNDGPHTEEGKEWELFCKFRDAFPDLKAYRTEMVVFAEDVKIAGSIDMVYHDPDEPGSFIICDWKRSKEIKRSNRFQKGCSAHTRDLDDCNLIHYSLQLNLYKWILQNYYQMKITSVFLCVLHPNQDEYLKIDGLDLYDRIEALMRDRRTKVQRAAPAAAPPIAKKPRIVVEKQSDDKENVPPGNV</sequence>
<feature type="region of interest" description="Disordered" evidence="1">
    <location>
        <begin position="255"/>
        <end position="286"/>
    </location>
</feature>
<feature type="compositionally biased region" description="Basic and acidic residues" evidence="1">
    <location>
        <begin position="269"/>
        <end position="280"/>
    </location>
</feature>
<proteinExistence type="predicted"/>
<comment type="caution">
    <text evidence="2">The sequence shown here is derived from an EMBL/GenBank/DDBJ whole genome shotgun (WGS) entry which is preliminary data.</text>
</comment>
<protein>
    <submittedName>
        <fullName evidence="2">FirrV-1-A45</fullName>
    </submittedName>
</protein>
<dbReference type="SUPFAM" id="SSF52980">
    <property type="entry name" value="Restriction endonuclease-like"/>
    <property type="match status" value="1"/>
</dbReference>
<dbReference type="InterPro" id="IPR011335">
    <property type="entry name" value="Restrct_endonuc-II-like"/>
</dbReference>
<keyword evidence="3" id="KW-1185">Reference proteome</keyword>
<evidence type="ECO:0000313" key="2">
    <source>
        <dbReference type="EMBL" id="KAG5191290.1"/>
    </source>
</evidence>
<organism evidence="2 3">
    <name type="scientific">Tribonema minus</name>
    <dbReference type="NCBI Taxonomy" id="303371"/>
    <lineage>
        <taxon>Eukaryota</taxon>
        <taxon>Sar</taxon>
        <taxon>Stramenopiles</taxon>
        <taxon>Ochrophyta</taxon>
        <taxon>PX clade</taxon>
        <taxon>Xanthophyceae</taxon>
        <taxon>Tribonematales</taxon>
        <taxon>Tribonemataceae</taxon>
        <taxon>Tribonema</taxon>
    </lineage>
</organism>
<dbReference type="EMBL" id="JAFCMP010000021">
    <property type="protein sequence ID" value="KAG5191290.1"/>
    <property type="molecule type" value="Genomic_DNA"/>
</dbReference>
<dbReference type="GO" id="GO:0006281">
    <property type="term" value="P:DNA repair"/>
    <property type="evidence" value="ECO:0007669"/>
    <property type="project" value="UniProtKB-ARBA"/>
</dbReference>
<evidence type="ECO:0000256" key="1">
    <source>
        <dbReference type="SAM" id="MobiDB-lite"/>
    </source>
</evidence>
<dbReference type="InterPro" id="IPR011604">
    <property type="entry name" value="PDDEXK-like_dom_sf"/>
</dbReference>
<dbReference type="OrthoDB" id="448923at2759"/>
<accession>A0A836CLT5</accession>
<gene>
    <name evidence="2" type="ORF">JKP88DRAFT_251623</name>
</gene>
<reference evidence="2" key="1">
    <citation type="submission" date="2021-02" db="EMBL/GenBank/DDBJ databases">
        <title>First Annotated Genome of the Yellow-green Alga Tribonema minus.</title>
        <authorList>
            <person name="Mahan K.M."/>
        </authorList>
    </citation>
    <scope>NUCLEOTIDE SEQUENCE</scope>
    <source>
        <strain evidence="2">UTEX B ZZ1240</strain>
    </source>
</reference>
<dbReference type="AlphaFoldDB" id="A0A836CLT5"/>
<name>A0A836CLT5_9STRA</name>
<evidence type="ECO:0000313" key="3">
    <source>
        <dbReference type="Proteomes" id="UP000664859"/>
    </source>
</evidence>
<dbReference type="Proteomes" id="UP000664859">
    <property type="component" value="Unassembled WGS sequence"/>
</dbReference>
<dbReference type="Gene3D" id="3.90.320.10">
    <property type="match status" value="1"/>
</dbReference>